<name>A0A6D2L1B5_9BRAS</name>
<dbReference type="PROSITE" id="PS50157">
    <property type="entry name" value="ZINC_FINGER_C2H2_2"/>
    <property type="match status" value="1"/>
</dbReference>
<organism evidence="4 5">
    <name type="scientific">Microthlaspi erraticum</name>
    <dbReference type="NCBI Taxonomy" id="1685480"/>
    <lineage>
        <taxon>Eukaryota</taxon>
        <taxon>Viridiplantae</taxon>
        <taxon>Streptophyta</taxon>
        <taxon>Embryophyta</taxon>
        <taxon>Tracheophyta</taxon>
        <taxon>Spermatophyta</taxon>
        <taxon>Magnoliopsida</taxon>
        <taxon>eudicotyledons</taxon>
        <taxon>Gunneridae</taxon>
        <taxon>Pentapetalae</taxon>
        <taxon>rosids</taxon>
        <taxon>malvids</taxon>
        <taxon>Brassicales</taxon>
        <taxon>Brassicaceae</taxon>
        <taxon>Coluteocarpeae</taxon>
        <taxon>Microthlaspi</taxon>
    </lineage>
</organism>
<feature type="domain" description="C2H2-type" evidence="3">
    <location>
        <begin position="227"/>
        <end position="255"/>
    </location>
</feature>
<proteinExistence type="predicted"/>
<dbReference type="EMBL" id="CACVBM020001828">
    <property type="protein sequence ID" value="CAA7060330.1"/>
    <property type="molecule type" value="Genomic_DNA"/>
</dbReference>
<reference evidence="4" key="1">
    <citation type="submission" date="2020-01" db="EMBL/GenBank/DDBJ databases">
        <authorList>
            <person name="Mishra B."/>
        </authorList>
    </citation>
    <scope>NUCLEOTIDE SEQUENCE [LARGE SCALE GENOMIC DNA]</scope>
</reference>
<dbReference type="GO" id="GO:0008270">
    <property type="term" value="F:zinc ion binding"/>
    <property type="evidence" value="ECO:0007669"/>
    <property type="project" value="UniProtKB-KW"/>
</dbReference>
<feature type="region of interest" description="Disordered" evidence="2">
    <location>
        <begin position="1"/>
        <end position="22"/>
    </location>
</feature>
<gene>
    <name evidence="4" type="ORF">MERR_LOCUS47566</name>
</gene>
<dbReference type="AlphaFoldDB" id="A0A6D2L1B5"/>
<feature type="compositionally biased region" description="Polar residues" evidence="2">
    <location>
        <begin position="8"/>
        <end position="22"/>
    </location>
</feature>
<dbReference type="Proteomes" id="UP000467841">
    <property type="component" value="Unassembled WGS sequence"/>
</dbReference>
<evidence type="ECO:0000313" key="5">
    <source>
        <dbReference type="Proteomes" id="UP000467841"/>
    </source>
</evidence>
<evidence type="ECO:0000256" key="1">
    <source>
        <dbReference type="PROSITE-ProRule" id="PRU00042"/>
    </source>
</evidence>
<feature type="compositionally biased region" description="Basic and acidic residues" evidence="2">
    <location>
        <begin position="275"/>
        <end position="300"/>
    </location>
</feature>
<keyword evidence="1" id="KW-0479">Metal-binding</keyword>
<protein>
    <recommendedName>
        <fullName evidence="3">C2H2-type domain-containing protein</fullName>
    </recommendedName>
</protein>
<dbReference type="OrthoDB" id="1045255at2759"/>
<sequence>MVRPTLPTPNQNGFAPNQINPNMRTHESQMVRPTLPTPNHNNHAGLSSLPSGLASFYHGPPASSSSSRFNQSRVVPYHQMRSNMVSPAGFTYRQPQFSGYVNSQFPPAVLTTQAVPNRLHVSASTNMVTNQNVRERGDRVVNSILHQLIPPQALDHAALLPEEIEEPFHQYSDPFSMSPTNSQDHVSQDGRPKKKIRTEAEFFEAINDFFDNQEAERSEEDENGDWHTCPKCECIFDTSQILGAHTRLVHGREESNEERKKRLSGKGKIPYPKQNHPEVHSKSLEIKPDEEVAKKAEATE</sequence>
<dbReference type="PROSITE" id="PS00028">
    <property type="entry name" value="ZINC_FINGER_C2H2_1"/>
    <property type="match status" value="1"/>
</dbReference>
<feature type="region of interest" description="Disordered" evidence="2">
    <location>
        <begin position="247"/>
        <end position="300"/>
    </location>
</feature>
<keyword evidence="1" id="KW-0862">Zinc</keyword>
<feature type="region of interest" description="Disordered" evidence="2">
    <location>
        <begin position="170"/>
        <end position="193"/>
    </location>
</feature>
<feature type="compositionally biased region" description="Basic and acidic residues" evidence="2">
    <location>
        <begin position="250"/>
        <end position="260"/>
    </location>
</feature>
<evidence type="ECO:0000259" key="3">
    <source>
        <dbReference type="PROSITE" id="PS50157"/>
    </source>
</evidence>
<keyword evidence="1" id="KW-0863">Zinc-finger</keyword>
<evidence type="ECO:0000256" key="2">
    <source>
        <dbReference type="SAM" id="MobiDB-lite"/>
    </source>
</evidence>
<comment type="caution">
    <text evidence="4">The sequence shown here is derived from an EMBL/GenBank/DDBJ whole genome shotgun (WGS) entry which is preliminary data.</text>
</comment>
<feature type="compositionally biased region" description="Polar residues" evidence="2">
    <location>
        <begin position="173"/>
        <end position="185"/>
    </location>
</feature>
<accession>A0A6D2L1B5</accession>
<dbReference type="InterPro" id="IPR013087">
    <property type="entry name" value="Znf_C2H2_type"/>
</dbReference>
<keyword evidence="5" id="KW-1185">Reference proteome</keyword>
<evidence type="ECO:0000313" key="4">
    <source>
        <dbReference type="EMBL" id="CAA7060330.1"/>
    </source>
</evidence>